<proteinExistence type="inferred from homology"/>
<dbReference type="AlphaFoldDB" id="A0A2T2WIC9"/>
<keyword evidence="6 7" id="KW-0472">Membrane</keyword>
<dbReference type="PIRSF" id="PIRSF002744">
    <property type="entry name" value="Pur-cyt_permease"/>
    <property type="match status" value="1"/>
</dbReference>
<keyword evidence="5 8" id="KW-1133">Transmembrane helix</keyword>
<dbReference type="Pfam" id="PF02133">
    <property type="entry name" value="Transp_cyt_pur"/>
    <property type="match status" value="1"/>
</dbReference>
<dbReference type="GO" id="GO:0005886">
    <property type="term" value="C:plasma membrane"/>
    <property type="evidence" value="ECO:0007669"/>
    <property type="project" value="TreeGrafter"/>
</dbReference>
<evidence type="ECO:0000256" key="4">
    <source>
        <dbReference type="ARBA" id="ARBA00022692"/>
    </source>
</evidence>
<name>A0A2T2WIC9_9FIRM</name>
<protein>
    <submittedName>
        <fullName evidence="9">Allantoin permease</fullName>
    </submittedName>
</protein>
<feature type="transmembrane region" description="Helical" evidence="8">
    <location>
        <begin position="203"/>
        <end position="224"/>
    </location>
</feature>
<dbReference type="InterPro" id="IPR026030">
    <property type="entry name" value="Pur-cyt_permease_Fcy2/21/22"/>
</dbReference>
<feature type="transmembrane region" description="Helical" evidence="8">
    <location>
        <begin position="107"/>
        <end position="127"/>
    </location>
</feature>
<comment type="subcellular location">
    <subcellularLocation>
        <location evidence="1">Membrane</location>
        <topology evidence="1">Multi-pass membrane protein</topology>
    </subcellularLocation>
</comment>
<dbReference type="PANTHER" id="PTHR31806:SF1">
    <property type="entry name" value="PURINE-CYTOSINE PERMEASE FCY2-RELATED"/>
    <property type="match status" value="1"/>
</dbReference>
<feature type="transmembrane region" description="Helical" evidence="8">
    <location>
        <begin position="63"/>
        <end position="86"/>
    </location>
</feature>
<feature type="transmembrane region" description="Helical" evidence="8">
    <location>
        <begin position="171"/>
        <end position="191"/>
    </location>
</feature>
<evidence type="ECO:0000256" key="2">
    <source>
        <dbReference type="ARBA" id="ARBA00008974"/>
    </source>
</evidence>
<dbReference type="InterPro" id="IPR001248">
    <property type="entry name" value="Pur-cyt_permease"/>
</dbReference>
<accession>A0A2T2WIC9</accession>
<evidence type="ECO:0000256" key="5">
    <source>
        <dbReference type="ARBA" id="ARBA00022989"/>
    </source>
</evidence>
<dbReference type="Gene3D" id="1.10.4160.10">
    <property type="entry name" value="Hydantoin permease"/>
    <property type="match status" value="1"/>
</dbReference>
<feature type="transmembrane region" description="Helical" evidence="8">
    <location>
        <begin position="318"/>
        <end position="337"/>
    </location>
</feature>
<dbReference type="GO" id="GO:0022857">
    <property type="term" value="F:transmembrane transporter activity"/>
    <property type="evidence" value="ECO:0007669"/>
    <property type="project" value="InterPro"/>
</dbReference>
<comment type="caution">
    <text evidence="9">The sequence shown here is derived from an EMBL/GenBank/DDBJ whole genome shotgun (WGS) entry which is preliminary data.</text>
</comment>
<evidence type="ECO:0000256" key="1">
    <source>
        <dbReference type="ARBA" id="ARBA00004141"/>
    </source>
</evidence>
<organism evidence="9 10">
    <name type="scientific">Sulfobacillus acidophilus</name>
    <dbReference type="NCBI Taxonomy" id="53633"/>
    <lineage>
        <taxon>Bacteria</taxon>
        <taxon>Bacillati</taxon>
        <taxon>Bacillota</taxon>
        <taxon>Clostridia</taxon>
        <taxon>Eubacteriales</taxon>
        <taxon>Clostridiales Family XVII. Incertae Sedis</taxon>
        <taxon>Sulfobacillus</taxon>
    </lineage>
</organism>
<keyword evidence="4 8" id="KW-0812">Transmembrane</keyword>
<feature type="transmembrane region" description="Helical" evidence="8">
    <location>
        <begin position="349"/>
        <end position="370"/>
    </location>
</feature>
<gene>
    <name evidence="9" type="ORF">C7B45_08830</name>
</gene>
<evidence type="ECO:0000313" key="10">
    <source>
        <dbReference type="Proteomes" id="UP000241848"/>
    </source>
</evidence>
<evidence type="ECO:0000256" key="7">
    <source>
        <dbReference type="PIRNR" id="PIRNR002744"/>
    </source>
</evidence>
<feature type="transmembrane region" description="Helical" evidence="8">
    <location>
        <begin position="35"/>
        <end position="57"/>
    </location>
</feature>
<feature type="transmembrane region" description="Helical" evidence="8">
    <location>
        <begin position="285"/>
        <end position="306"/>
    </location>
</feature>
<comment type="similarity">
    <text evidence="2 7">Belongs to the purine-cytosine permease (2.A.39) family.</text>
</comment>
<feature type="transmembrane region" description="Helical" evidence="8">
    <location>
        <begin position="139"/>
        <end position="159"/>
    </location>
</feature>
<reference evidence="9 10" key="1">
    <citation type="journal article" date="2014" name="BMC Genomics">
        <title>Comparison of environmental and isolate Sulfobacillus genomes reveals diverse carbon, sulfur, nitrogen, and hydrogen metabolisms.</title>
        <authorList>
            <person name="Justice N.B."/>
            <person name="Norman A."/>
            <person name="Brown C.T."/>
            <person name="Singh A."/>
            <person name="Thomas B.C."/>
            <person name="Banfield J.F."/>
        </authorList>
    </citation>
    <scope>NUCLEOTIDE SEQUENCE [LARGE SCALE GENOMIC DNA]</scope>
    <source>
        <strain evidence="9">AMDSBA3</strain>
    </source>
</reference>
<dbReference type="PANTHER" id="PTHR31806">
    <property type="entry name" value="PURINE-CYTOSINE PERMEASE FCY2-RELATED"/>
    <property type="match status" value="1"/>
</dbReference>
<feature type="transmembrane region" description="Helical" evidence="8">
    <location>
        <begin position="420"/>
        <end position="440"/>
    </location>
</feature>
<evidence type="ECO:0000256" key="6">
    <source>
        <dbReference type="ARBA" id="ARBA00023136"/>
    </source>
</evidence>
<dbReference type="EMBL" id="PXYV01000024">
    <property type="protein sequence ID" value="PSR21984.1"/>
    <property type="molecule type" value="Genomic_DNA"/>
</dbReference>
<sequence length="455" mass="48663">MTQVPRYGSDALKIEPYGIDTIAAQERHGRIAGQFTLWLGSNLTIADFALGFFPVSLGLSWDWTIAALVIGNILGGLALGLCAGMGPTFGLPQLMISRRLFGSRTGLVPAFLNYLSTIGWFSVNNILGSYGLRVLFPGLAFWQAALMLVVVQGLIAVFGHNLIHLYERVMSIVLGLLFALLSVMILRRRALFAYHGAPHSDPWIAFALVVAAALSYLGSWAPYASDYSRYLPSTVRRRQVIQASFWGGLLGSLWLELVGAGVAAISRNPNGNPIATLHQVASGLGLVAVLAIILGGTAADALNLYSNALAAAVLNIRLPRWTLAVVASLVGLGLSLAGSGSFEGYYDNFLLLLGYWLTPWLGVMLVDFYWVRRVLPTSVAPPWSRPQLGSFLIGLAVSVPFMSSTLYTGPVAHWLGGADLTFYVGFVVSGGVYTLWAGALSKDPKGVAGGQDGRD</sequence>
<evidence type="ECO:0000256" key="3">
    <source>
        <dbReference type="ARBA" id="ARBA00022448"/>
    </source>
</evidence>
<evidence type="ECO:0000313" key="9">
    <source>
        <dbReference type="EMBL" id="PSR21984.1"/>
    </source>
</evidence>
<evidence type="ECO:0000256" key="8">
    <source>
        <dbReference type="SAM" id="Phobius"/>
    </source>
</evidence>
<keyword evidence="3 7" id="KW-0813">Transport</keyword>
<feature type="transmembrane region" description="Helical" evidence="8">
    <location>
        <begin position="391"/>
        <end position="408"/>
    </location>
</feature>
<feature type="transmembrane region" description="Helical" evidence="8">
    <location>
        <begin position="245"/>
        <end position="265"/>
    </location>
</feature>
<dbReference type="Proteomes" id="UP000241848">
    <property type="component" value="Unassembled WGS sequence"/>
</dbReference>